<evidence type="ECO:0000256" key="2">
    <source>
        <dbReference type="ARBA" id="ARBA00022729"/>
    </source>
</evidence>
<dbReference type="GO" id="GO:0004252">
    <property type="term" value="F:serine-type endopeptidase activity"/>
    <property type="evidence" value="ECO:0007669"/>
    <property type="project" value="InterPro"/>
</dbReference>
<evidence type="ECO:0000256" key="1">
    <source>
        <dbReference type="ARBA" id="ARBA00011073"/>
    </source>
</evidence>
<feature type="region of interest" description="Disordered" evidence="3">
    <location>
        <begin position="1"/>
        <end position="24"/>
    </location>
</feature>
<protein>
    <submittedName>
        <fullName evidence="4">Uncharacterized protein</fullName>
    </submittedName>
</protein>
<name>A0AAP0Q410_9MAGN</name>
<dbReference type="InterPro" id="IPR045051">
    <property type="entry name" value="SBT"/>
</dbReference>
<keyword evidence="2" id="KW-0732">Signal</keyword>
<dbReference type="EMBL" id="JBBNAG010000001">
    <property type="protein sequence ID" value="KAK9166313.1"/>
    <property type="molecule type" value="Genomic_DNA"/>
</dbReference>
<dbReference type="Gene3D" id="3.40.50.200">
    <property type="entry name" value="Peptidase S8/S53 domain"/>
    <property type="match status" value="1"/>
</dbReference>
<accession>A0AAP0Q410</accession>
<evidence type="ECO:0000256" key="3">
    <source>
        <dbReference type="SAM" id="MobiDB-lite"/>
    </source>
</evidence>
<dbReference type="InterPro" id="IPR036852">
    <property type="entry name" value="Peptidase_S8/S53_dom_sf"/>
</dbReference>
<gene>
    <name evidence="4" type="ORF">Scep_001504</name>
</gene>
<reference evidence="4 5" key="1">
    <citation type="submission" date="2024-01" db="EMBL/GenBank/DDBJ databases">
        <title>Genome assemblies of Stephania.</title>
        <authorList>
            <person name="Yang L."/>
        </authorList>
    </citation>
    <scope>NUCLEOTIDE SEQUENCE [LARGE SCALE GENOMIC DNA]</scope>
    <source>
        <strain evidence="4">JXDWG</strain>
        <tissue evidence="4">Leaf</tissue>
    </source>
</reference>
<comment type="similarity">
    <text evidence="1">Belongs to the peptidase S8 family.</text>
</comment>
<evidence type="ECO:0000313" key="5">
    <source>
        <dbReference type="Proteomes" id="UP001419268"/>
    </source>
</evidence>
<dbReference type="PANTHER" id="PTHR10795">
    <property type="entry name" value="PROPROTEIN CONVERTASE SUBTILISIN/KEXIN"/>
    <property type="match status" value="1"/>
</dbReference>
<dbReference type="GO" id="GO:0006508">
    <property type="term" value="P:proteolysis"/>
    <property type="evidence" value="ECO:0007669"/>
    <property type="project" value="InterPro"/>
</dbReference>
<sequence>MMSAHTIDNTGPPINDHGDGKDPVDPLAIGAGHINPNKAMNTCLIYDASVDDYVRFLWSMNFTSKQITTTTRSSHFNCSNPSLVPMVEATEGHEPHEAVEEAEASEIVKVGMVPDPQQMKKIKKKTRLLLYPGVSMVVSSRWQPTGPTCRPHPTHYVDRLDENAIMNFSGHPNGLGHRASSKQGREELDHVTLEMGEGAFQKDVDKDASTKTLGPERDGRVRGFGCGVTSTTLRIIEQRRTYTTQLEKKIEQLDNQMNELRQMKITNNNSRSTIKERISRRTPIKSD</sequence>
<proteinExistence type="inferred from homology"/>
<organism evidence="4 5">
    <name type="scientific">Stephania cephalantha</name>
    <dbReference type="NCBI Taxonomy" id="152367"/>
    <lineage>
        <taxon>Eukaryota</taxon>
        <taxon>Viridiplantae</taxon>
        <taxon>Streptophyta</taxon>
        <taxon>Embryophyta</taxon>
        <taxon>Tracheophyta</taxon>
        <taxon>Spermatophyta</taxon>
        <taxon>Magnoliopsida</taxon>
        <taxon>Ranunculales</taxon>
        <taxon>Menispermaceae</taxon>
        <taxon>Menispermoideae</taxon>
        <taxon>Cissampelideae</taxon>
        <taxon>Stephania</taxon>
    </lineage>
</organism>
<comment type="caution">
    <text evidence="4">The sequence shown here is derived from an EMBL/GenBank/DDBJ whole genome shotgun (WGS) entry which is preliminary data.</text>
</comment>
<feature type="region of interest" description="Disordered" evidence="3">
    <location>
        <begin position="265"/>
        <end position="287"/>
    </location>
</feature>
<keyword evidence="5" id="KW-1185">Reference proteome</keyword>
<dbReference type="AlphaFoldDB" id="A0AAP0Q410"/>
<dbReference type="Proteomes" id="UP001419268">
    <property type="component" value="Unassembled WGS sequence"/>
</dbReference>
<evidence type="ECO:0000313" key="4">
    <source>
        <dbReference type="EMBL" id="KAK9166313.1"/>
    </source>
</evidence>
<feature type="compositionally biased region" description="Basic and acidic residues" evidence="3">
    <location>
        <begin position="273"/>
        <end position="287"/>
    </location>
</feature>